<evidence type="ECO:0000259" key="1">
    <source>
        <dbReference type="PROSITE" id="PS50883"/>
    </source>
</evidence>
<dbReference type="OrthoDB" id="2315942at2"/>
<dbReference type="Proteomes" id="UP000051922">
    <property type="component" value="Unassembled WGS sequence"/>
</dbReference>
<proteinExistence type="predicted"/>
<dbReference type="RefSeq" id="WP_056956792.1">
    <property type="nucleotide sequence ID" value="NZ_AZFJ01000049.1"/>
</dbReference>
<dbReference type="STRING" id="1423783.FC50_GL001393"/>
<dbReference type="GO" id="GO:0071111">
    <property type="term" value="F:cyclic-guanylate-specific phosphodiesterase activity"/>
    <property type="evidence" value="ECO:0007669"/>
    <property type="project" value="InterPro"/>
</dbReference>
<sequence>MIRFWGQPKFSVPTGKLAGYELFLRERPTREGEWHLPADFGAFAVRDFDELLRATLATLPQDLQLVSLNLDQEQFVDPDYVAQLGRWHQSGGPQLIIELTERMGVGANQVTPVRLVEAARIYQEAGLRVCVDDVGTGANQPELVDVLDPVVTEYKYALQNVRGTVNVGVIRAQVAYWSQRAHRQHHQFALEGCEGVADLTLIHDFAPDLVQGYFFGRPHPLTIAADLSI</sequence>
<dbReference type="InterPro" id="IPR001633">
    <property type="entry name" value="EAL_dom"/>
</dbReference>
<dbReference type="SUPFAM" id="SSF141868">
    <property type="entry name" value="EAL domain-like"/>
    <property type="match status" value="1"/>
</dbReference>
<comment type="caution">
    <text evidence="2">The sequence shown here is derived from an EMBL/GenBank/DDBJ whole genome shotgun (WGS) entry which is preliminary data.</text>
</comment>
<dbReference type="InterPro" id="IPR035919">
    <property type="entry name" value="EAL_sf"/>
</dbReference>
<feature type="domain" description="EAL" evidence="1">
    <location>
        <begin position="1"/>
        <end position="229"/>
    </location>
</feature>
<evidence type="ECO:0000313" key="3">
    <source>
        <dbReference type="Proteomes" id="UP000051922"/>
    </source>
</evidence>
<dbReference type="PANTHER" id="PTHR33121">
    <property type="entry name" value="CYCLIC DI-GMP PHOSPHODIESTERASE PDEF"/>
    <property type="match status" value="1"/>
</dbReference>
<dbReference type="AlphaFoldDB" id="A0A0R1U3Y2"/>
<dbReference type="Pfam" id="PF00563">
    <property type="entry name" value="EAL"/>
    <property type="match status" value="1"/>
</dbReference>
<dbReference type="SMART" id="SM00052">
    <property type="entry name" value="EAL"/>
    <property type="match status" value="1"/>
</dbReference>
<dbReference type="InterPro" id="IPR050706">
    <property type="entry name" value="Cyclic-di-GMP_PDE-like"/>
</dbReference>
<accession>A0A0R1U3Y2</accession>
<keyword evidence="3" id="KW-1185">Reference proteome</keyword>
<gene>
    <name evidence="2" type="ORF">FC50_GL001393</name>
</gene>
<dbReference type="PROSITE" id="PS50883">
    <property type="entry name" value="EAL"/>
    <property type="match status" value="1"/>
</dbReference>
<dbReference type="PATRIC" id="fig|1423783.4.peg.1434"/>
<dbReference type="PANTHER" id="PTHR33121:SF70">
    <property type="entry name" value="SIGNALING PROTEIN YKOW"/>
    <property type="match status" value="1"/>
</dbReference>
<dbReference type="Gene3D" id="3.20.20.450">
    <property type="entry name" value="EAL domain"/>
    <property type="match status" value="1"/>
</dbReference>
<name>A0A0R1U3Y2_9LACO</name>
<evidence type="ECO:0000313" key="2">
    <source>
        <dbReference type="EMBL" id="KRL85987.1"/>
    </source>
</evidence>
<organism evidence="2 3">
    <name type="scientific">Lacticaseibacillus pantheris DSM 15945 = JCM 12539 = NBRC 106106</name>
    <dbReference type="NCBI Taxonomy" id="1423783"/>
    <lineage>
        <taxon>Bacteria</taxon>
        <taxon>Bacillati</taxon>
        <taxon>Bacillota</taxon>
        <taxon>Bacilli</taxon>
        <taxon>Lactobacillales</taxon>
        <taxon>Lactobacillaceae</taxon>
        <taxon>Lacticaseibacillus</taxon>
    </lineage>
</organism>
<protein>
    <submittedName>
        <fullName evidence="2">C-di-GMP-specific phosphodiesterase</fullName>
    </submittedName>
</protein>
<dbReference type="EMBL" id="AZFJ01000049">
    <property type="protein sequence ID" value="KRL85987.1"/>
    <property type="molecule type" value="Genomic_DNA"/>
</dbReference>
<reference evidence="2 3" key="1">
    <citation type="journal article" date="2015" name="Genome Announc.">
        <title>Expanding the biotechnology potential of lactobacilli through comparative genomics of 213 strains and associated genera.</title>
        <authorList>
            <person name="Sun Z."/>
            <person name="Harris H.M."/>
            <person name="McCann A."/>
            <person name="Guo C."/>
            <person name="Argimon S."/>
            <person name="Zhang W."/>
            <person name="Yang X."/>
            <person name="Jeffery I.B."/>
            <person name="Cooney J.C."/>
            <person name="Kagawa T.F."/>
            <person name="Liu W."/>
            <person name="Song Y."/>
            <person name="Salvetti E."/>
            <person name="Wrobel A."/>
            <person name="Rasinkangas P."/>
            <person name="Parkhill J."/>
            <person name="Rea M.C."/>
            <person name="O'Sullivan O."/>
            <person name="Ritari J."/>
            <person name="Douillard F.P."/>
            <person name="Paul Ross R."/>
            <person name="Yang R."/>
            <person name="Briner A.E."/>
            <person name="Felis G.E."/>
            <person name="de Vos W.M."/>
            <person name="Barrangou R."/>
            <person name="Klaenhammer T.R."/>
            <person name="Caufield P.W."/>
            <person name="Cui Y."/>
            <person name="Zhang H."/>
            <person name="O'Toole P.W."/>
        </authorList>
    </citation>
    <scope>NUCLEOTIDE SEQUENCE [LARGE SCALE GENOMIC DNA]</scope>
    <source>
        <strain evidence="2 3">DSM 15945</strain>
    </source>
</reference>